<organism evidence="1 2">
    <name type="scientific">Frankliniella occidentalis</name>
    <name type="common">Western flower thrips</name>
    <name type="synonym">Euthrips occidentalis</name>
    <dbReference type="NCBI Taxonomy" id="133901"/>
    <lineage>
        <taxon>Eukaryota</taxon>
        <taxon>Metazoa</taxon>
        <taxon>Ecdysozoa</taxon>
        <taxon>Arthropoda</taxon>
        <taxon>Hexapoda</taxon>
        <taxon>Insecta</taxon>
        <taxon>Pterygota</taxon>
        <taxon>Neoptera</taxon>
        <taxon>Paraneoptera</taxon>
        <taxon>Thysanoptera</taxon>
        <taxon>Terebrantia</taxon>
        <taxon>Thripoidea</taxon>
        <taxon>Thripidae</taxon>
        <taxon>Frankliniella</taxon>
    </lineage>
</organism>
<evidence type="ECO:0000313" key="2">
    <source>
        <dbReference type="RefSeq" id="XP_026285444.1"/>
    </source>
</evidence>
<sequence>MRVLLACSAALLLLAVAHVTMGLEDDGTKSVEQLWEEWKVENGRKYDTPEEEKKRFGIFKDNKKRIDEHNEKFKKGEVSFSQGLTLWADITSEEFKARHPPLKLPAEKTGLAGSL</sequence>
<keyword evidence="1" id="KW-1185">Reference proteome</keyword>
<dbReference type="Pfam" id="PF08246">
    <property type="entry name" value="Inhibitor_I29"/>
    <property type="match status" value="1"/>
</dbReference>
<dbReference type="InterPro" id="IPR013201">
    <property type="entry name" value="Prot_inhib_I29"/>
</dbReference>
<dbReference type="Proteomes" id="UP000504606">
    <property type="component" value="Unplaced"/>
</dbReference>
<gene>
    <name evidence="2" type="primary">LOC113211321</name>
</gene>
<accession>A0A6J1T1I9</accession>
<dbReference type="SMART" id="SM00848">
    <property type="entry name" value="Inhibitor_I29"/>
    <property type="match status" value="1"/>
</dbReference>
<protein>
    <submittedName>
        <fullName evidence="2">Uncharacterized protein LOC113211321</fullName>
    </submittedName>
</protein>
<dbReference type="RefSeq" id="XP_026285444.1">
    <property type="nucleotide sequence ID" value="XM_026429659.2"/>
</dbReference>
<name>A0A6J1T1I9_FRAOC</name>
<dbReference type="AlphaFoldDB" id="A0A6J1T1I9"/>
<evidence type="ECO:0000313" key="1">
    <source>
        <dbReference type="Proteomes" id="UP000504606"/>
    </source>
</evidence>
<dbReference type="OrthoDB" id="5855924at2759"/>
<dbReference type="InterPro" id="IPR038765">
    <property type="entry name" value="Papain-like_cys_pep_sf"/>
</dbReference>
<dbReference type="KEGG" id="foc:113211321"/>
<dbReference type="GeneID" id="113211321"/>
<proteinExistence type="predicted"/>
<reference evidence="2" key="1">
    <citation type="submission" date="2025-08" db="UniProtKB">
        <authorList>
            <consortium name="RefSeq"/>
        </authorList>
    </citation>
    <scope>IDENTIFICATION</scope>
    <source>
        <tissue evidence="2">Whole organism</tissue>
    </source>
</reference>
<dbReference type="Gene3D" id="1.10.287.2250">
    <property type="match status" value="1"/>
</dbReference>
<dbReference type="SUPFAM" id="SSF54001">
    <property type="entry name" value="Cysteine proteinases"/>
    <property type="match status" value="1"/>
</dbReference>